<dbReference type="RefSeq" id="YP_009639269.1">
    <property type="nucleotide sequence ID" value="NC_042347.1"/>
</dbReference>
<keyword evidence="1" id="KW-0808">Transferase</keyword>
<dbReference type="GO" id="GO:0008168">
    <property type="term" value="F:methyltransferase activity"/>
    <property type="evidence" value="ECO:0007669"/>
    <property type="project" value="UniProtKB-KW"/>
</dbReference>
<dbReference type="KEGG" id="vg:40236058"/>
<protein>
    <submittedName>
        <fullName evidence="1">SAM-dependent methyltransferase</fullName>
    </submittedName>
</protein>
<reference evidence="1" key="1">
    <citation type="journal article" date="2018" name="J. Virol.">
        <title>A novel Sulfolobus virus with an exceptional capsid architecture.</title>
        <authorList>
            <person name="Wang H."/>
            <person name="Guo Z."/>
            <person name="Feng H."/>
            <person name="Chen Y."/>
            <person name="Hernandez W."/>
            <person name="Dai X."/>
            <person name="Zhang Z."/>
            <person name="Zheng X."/>
            <person name="Lopez M.M."/>
            <person name="Fu Y."/>
            <person name="Zhang C."/>
            <person name="Zhu P."/>
            <person name="Huang L."/>
        </authorList>
    </citation>
    <scope>NUCLEOTIDE SEQUENCE [LARGE SCALE GENOMIC DNA]</scope>
    <source>
        <strain evidence="1">CR_L</strain>
    </source>
</reference>
<name>A0A2H4RBM0_9VIRU</name>
<proteinExistence type="predicted"/>
<dbReference type="Proteomes" id="UP000242614">
    <property type="component" value="Segment"/>
</dbReference>
<keyword evidence="1" id="KW-0489">Methyltransferase</keyword>
<evidence type="ECO:0000313" key="2">
    <source>
        <dbReference type="Proteomes" id="UP000242614"/>
    </source>
</evidence>
<dbReference type="GO" id="GO:0032259">
    <property type="term" value="P:methylation"/>
    <property type="evidence" value="ECO:0007669"/>
    <property type="project" value="UniProtKB-KW"/>
</dbReference>
<keyword evidence="2" id="KW-1185">Reference proteome</keyword>
<dbReference type="OrthoDB" id="10155at10239"/>
<dbReference type="InterPro" id="IPR029063">
    <property type="entry name" value="SAM-dependent_MTases_sf"/>
</dbReference>
<evidence type="ECO:0000313" key="1">
    <source>
        <dbReference type="EMBL" id="ATY46481.1"/>
    </source>
</evidence>
<dbReference type="EMBL" id="MF144115">
    <property type="protein sequence ID" value="ATY46481.1"/>
    <property type="molecule type" value="Genomic_DNA"/>
</dbReference>
<dbReference type="SUPFAM" id="SSF53335">
    <property type="entry name" value="S-adenosyl-L-methionine-dependent methyltransferases"/>
    <property type="match status" value="1"/>
</dbReference>
<sequence length="159" mass="18846">MNLFMWLYMSDPIIEGFRRKGCNYWEEQDIAYGLMDFKGKTLLNIGADCGTTVYYAYLKGIKHVIAYEKDPNLRKYLYSFPFVDVRGEWVNQYDNADLLIMDCEGCEVFLDLSQLNKYSQYCIAIHSWIPNFRDFLLKFRGNRLTYVTPDLKEFVLCKV</sequence>
<dbReference type="GeneID" id="40236058"/>
<organism evidence="1">
    <name type="scientific">Sulfolobus ellipsoid virus 1</name>
    <dbReference type="NCBI Taxonomy" id="2056194"/>
    <lineage>
        <taxon>Viruses</taxon>
        <taxon>Viruses incertae sedis</taxon>
        <taxon>Ovaliviridae</taxon>
        <taxon>Alphaovalivirus</taxon>
        <taxon>Alphaovalivirus fumarolicaense</taxon>
    </lineage>
</organism>
<accession>A0A2H4RBM0</accession>